<reference evidence="7" key="1">
    <citation type="journal article" date="2019" name="Int. J. Syst. Evol. Microbiol.">
        <title>The Global Catalogue of Microorganisms (GCM) 10K type strain sequencing project: providing services to taxonomists for standard genome sequencing and annotation.</title>
        <authorList>
            <consortium name="The Broad Institute Genomics Platform"/>
            <consortium name="The Broad Institute Genome Sequencing Center for Infectious Disease"/>
            <person name="Wu L."/>
            <person name="Ma J."/>
        </authorList>
    </citation>
    <scope>NUCLEOTIDE SEQUENCE [LARGE SCALE GENOMIC DNA]</scope>
    <source>
        <strain evidence="7">CGMCC 4.7304</strain>
    </source>
</reference>
<dbReference type="SUPFAM" id="SSF53335">
    <property type="entry name" value="S-adenosyl-L-methionine-dependent methyltransferases"/>
    <property type="match status" value="1"/>
</dbReference>
<dbReference type="InterPro" id="IPR036390">
    <property type="entry name" value="WH_DNA-bd_sf"/>
</dbReference>
<dbReference type="InterPro" id="IPR036388">
    <property type="entry name" value="WH-like_DNA-bd_sf"/>
</dbReference>
<accession>A0ABV9SPL8</accession>
<comment type="caution">
    <text evidence="6">The sequence shown here is derived from an EMBL/GenBank/DDBJ whole genome shotgun (WGS) entry which is preliminary data.</text>
</comment>
<evidence type="ECO:0000313" key="6">
    <source>
        <dbReference type="EMBL" id="MFC4868142.1"/>
    </source>
</evidence>
<dbReference type="GO" id="GO:0008168">
    <property type="term" value="F:methyltransferase activity"/>
    <property type="evidence" value="ECO:0007669"/>
    <property type="project" value="UniProtKB-KW"/>
</dbReference>
<dbReference type="PANTHER" id="PTHR43712">
    <property type="entry name" value="PUTATIVE (AFU_ORTHOLOGUE AFUA_4G14580)-RELATED"/>
    <property type="match status" value="1"/>
</dbReference>
<dbReference type="EMBL" id="JBHSIY010000013">
    <property type="protein sequence ID" value="MFC4868142.1"/>
    <property type="molecule type" value="Genomic_DNA"/>
</dbReference>
<dbReference type="PIRSF" id="PIRSF005739">
    <property type="entry name" value="O-mtase"/>
    <property type="match status" value="1"/>
</dbReference>
<keyword evidence="3" id="KW-0949">S-adenosyl-L-methionine</keyword>
<dbReference type="Pfam" id="PF00891">
    <property type="entry name" value="Methyltransf_2"/>
    <property type="match status" value="1"/>
</dbReference>
<dbReference type="InterPro" id="IPR001077">
    <property type="entry name" value="COMT_C"/>
</dbReference>
<organism evidence="6 7">
    <name type="scientific">Streptomonospora arabica</name>
    <dbReference type="NCBI Taxonomy" id="412417"/>
    <lineage>
        <taxon>Bacteria</taxon>
        <taxon>Bacillati</taxon>
        <taxon>Actinomycetota</taxon>
        <taxon>Actinomycetes</taxon>
        <taxon>Streptosporangiales</taxon>
        <taxon>Nocardiopsidaceae</taxon>
        <taxon>Streptomonospora</taxon>
    </lineage>
</organism>
<proteinExistence type="predicted"/>
<dbReference type="InterPro" id="IPR029063">
    <property type="entry name" value="SAM-dependent_MTases_sf"/>
</dbReference>
<evidence type="ECO:0000313" key="7">
    <source>
        <dbReference type="Proteomes" id="UP001595858"/>
    </source>
</evidence>
<dbReference type="CDD" id="cd02440">
    <property type="entry name" value="AdoMet_MTases"/>
    <property type="match status" value="1"/>
</dbReference>
<keyword evidence="7" id="KW-1185">Reference proteome</keyword>
<sequence>MSAPDRAEAAARAAAVRTIYGYMSSQIIRTAEELRIPDLVRDRPLDVGEIADATGAHARSLHRLLRALVTLEVLTEPEAGRFGPGPRGGFLADGGEHSLRSITRLFTGAEFADSWRELRHSVMTGRAAFDRVHGTSFYEYLGAESEFARLFGEAMAENARFEAPRIVAAHDFGRYSSIVDVGGGDGSLLTAVLAANVETAGTLLETPEAAEQARVLVEKRGLSGRCEVVEGDFFARVPPGAQAYLLKSVVHNWNDDACVRILRTCRHAMRSDGRLLLIEPVLSERTDPDADMALESALSDVNMLVLTAGGVERTRAEFEGVLGASGFRLDGISPRIEGTDFRVIEALPL</sequence>
<protein>
    <submittedName>
        <fullName evidence="6">Methyltransferase</fullName>
    </submittedName>
</protein>
<feature type="domain" description="O-methyltransferase dimerisation" evidence="5">
    <location>
        <begin position="17"/>
        <end position="80"/>
    </location>
</feature>
<evidence type="ECO:0000256" key="2">
    <source>
        <dbReference type="ARBA" id="ARBA00022679"/>
    </source>
</evidence>
<feature type="domain" description="O-methyltransferase C-terminal" evidence="4">
    <location>
        <begin position="115"/>
        <end position="328"/>
    </location>
</feature>
<evidence type="ECO:0000256" key="3">
    <source>
        <dbReference type="ARBA" id="ARBA00022691"/>
    </source>
</evidence>
<dbReference type="InterPro" id="IPR012967">
    <property type="entry name" value="COMT_dimerisation"/>
</dbReference>
<name>A0ABV9SPL8_9ACTN</name>
<dbReference type="Proteomes" id="UP001595858">
    <property type="component" value="Unassembled WGS sequence"/>
</dbReference>
<gene>
    <name evidence="6" type="ORF">ACFPCZ_16010</name>
</gene>
<keyword evidence="1 6" id="KW-0489">Methyltransferase</keyword>
<dbReference type="Gene3D" id="3.40.50.150">
    <property type="entry name" value="Vaccinia Virus protein VP39"/>
    <property type="match status" value="1"/>
</dbReference>
<dbReference type="GO" id="GO:0032259">
    <property type="term" value="P:methylation"/>
    <property type="evidence" value="ECO:0007669"/>
    <property type="project" value="UniProtKB-KW"/>
</dbReference>
<dbReference type="InterPro" id="IPR016461">
    <property type="entry name" value="COMT-like"/>
</dbReference>
<dbReference type="PROSITE" id="PS51683">
    <property type="entry name" value="SAM_OMT_II"/>
    <property type="match status" value="1"/>
</dbReference>
<evidence type="ECO:0000259" key="5">
    <source>
        <dbReference type="Pfam" id="PF08100"/>
    </source>
</evidence>
<dbReference type="SUPFAM" id="SSF46785">
    <property type="entry name" value="Winged helix' DNA-binding domain"/>
    <property type="match status" value="1"/>
</dbReference>
<dbReference type="Gene3D" id="1.10.10.10">
    <property type="entry name" value="Winged helix-like DNA-binding domain superfamily/Winged helix DNA-binding domain"/>
    <property type="match status" value="1"/>
</dbReference>
<evidence type="ECO:0000256" key="1">
    <source>
        <dbReference type="ARBA" id="ARBA00022603"/>
    </source>
</evidence>
<dbReference type="Gene3D" id="1.10.287.1350">
    <property type="match status" value="1"/>
</dbReference>
<evidence type="ECO:0000259" key="4">
    <source>
        <dbReference type="Pfam" id="PF00891"/>
    </source>
</evidence>
<dbReference type="Pfam" id="PF08100">
    <property type="entry name" value="Dimerisation"/>
    <property type="match status" value="1"/>
</dbReference>
<dbReference type="PANTHER" id="PTHR43712:SF2">
    <property type="entry name" value="O-METHYLTRANSFERASE CICE"/>
    <property type="match status" value="1"/>
</dbReference>
<dbReference type="RefSeq" id="WP_344144744.1">
    <property type="nucleotide sequence ID" value="NZ_BAAAQI010000011.1"/>
</dbReference>
<keyword evidence="2" id="KW-0808">Transferase</keyword>